<comment type="caution">
    <text evidence="1">The sequence shown here is derived from an EMBL/GenBank/DDBJ whole genome shotgun (WGS) entry which is preliminary data.</text>
</comment>
<dbReference type="EMBL" id="JAIZAY010000649">
    <property type="protein sequence ID" value="KAJ8018085.1"/>
    <property type="molecule type" value="Genomic_DNA"/>
</dbReference>
<accession>A0A9Q0YA06</accession>
<evidence type="ECO:0000313" key="1">
    <source>
        <dbReference type="EMBL" id="KAJ8018085.1"/>
    </source>
</evidence>
<sequence length="162" mass="18645">MIKLLIHASDKKMEVKYVKLLDCFKSVNDSAEHICLVSGKRVPVIKSLEELVFYQSKKPPKKIDLEKILQYAIKCDRLNTLRFDGFLMPYISNESGTLCNIVKGMKMDVEWVSRTTFGILVINKNACCWQNKTEKTFLYSEEYEKLIKKMTTNVSLGESTCA</sequence>
<reference evidence="1" key="1">
    <citation type="submission" date="2021-10" db="EMBL/GenBank/DDBJ databases">
        <title>Tropical sea cucumber genome reveals ecological adaptation and Cuvierian tubules defense mechanism.</title>
        <authorList>
            <person name="Chen T."/>
        </authorList>
    </citation>
    <scope>NUCLEOTIDE SEQUENCE</scope>
    <source>
        <strain evidence="1">Nanhai2018</strain>
        <tissue evidence="1">Muscle</tissue>
    </source>
</reference>
<gene>
    <name evidence="1" type="ORF">HOLleu_44117</name>
</gene>
<dbReference type="AlphaFoldDB" id="A0A9Q0YA06"/>
<proteinExistence type="predicted"/>
<keyword evidence="2" id="KW-1185">Reference proteome</keyword>
<organism evidence="1 2">
    <name type="scientific">Holothuria leucospilota</name>
    <name type="common">Black long sea cucumber</name>
    <name type="synonym">Mertensiothuria leucospilota</name>
    <dbReference type="NCBI Taxonomy" id="206669"/>
    <lineage>
        <taxon>Eukaryota</taxon>
        <taxon>Metazoa</taxon>
        <taxon>Echinodermata</taxon>
        <taxon>Eleutherozoa</taxon>
        <taxon>Echinozoa</taxon>
        <taxon>Holothuroidea</taxon>
        <taxon>Aspidochirotacea</taxon>
        <taxon>Aspidochirotida</taxon>
        <taxon>Holothuriidae</taxon>
        <taxon>Holothuria</taxon>
    </lineage>
</organism>
<name>A0A9Q0YA06_HOLLE</name>
<evidence type="ECO:0000313" key="2">
    <source>
        <dbReference type="Proteomes" id="UP001152320"/>
    </source>
</evidence>
<protein>
    <submittedName>
        <fullName evidence="1">Uncharacterized protein</fullName>
    </submittedName>
</protein>
<dbReference type="Proteomes" id="UP001152320">
    <property type="component" value="Unassembled WGS sequence"/>
</dbReference>